<evidence type="ECO:0000313" key="3">
    <source>
        <dbReference type="Proteomes" id="UP001200642"/>
    </source>
</evidence>
<dbReference type="InterPro" id="IPR018633">
    <property type="entry name" value="DUF2357"/>
</dbReference>
<dbReference type="Pfam" id="PF04411">
    <property type="entry name" value="PDDEXK_7"/>
    <property type="match status" value="1"/>
</dbReference>
<comment type="caution">
    <text evidence="2">The sequence shown here is derived from an EMBL/GenBank/DDBJ whole genome shotgun (WGS) entry which is preliminary data.</text>
</comment>
<dbReference type="AlphaFoldDB" id="A0AAE3JN14"/>
<gene>
    <name evidence="2" type="ORF">K8352_01365</name>
</gene>
<dbReference type="Proteomes" id="UP001200642">
    <property type="component" value="Unassembled WGS sequence"/>
</dbReference>
<protein>
    <submittedName>
        <fullName evidence="2">DUF2357 domain-containing protein</fullName>
    </submittedName>
</protein>
<proteinExistence type="predicted"/>
<accession>A0AAE3JN14</accession>
<evidence type="ECO:0000259" key="1">
    <source>
        <dbReference type="Pfam" id="PF09823"/>
    </source>
</evidence>
<name>A0AAE3JN14_9FLAO</name>
<sequence length="763" mass="88295">MKSVPHIAINLDSIKEGLLLTIYSKRSETLFDADGNTEGSNEARYQLVEGCSYDYTFNEPTFMFGNVGEQIVQPHTGYKYIGTLSPNIFVGTLSLPIVEVGKEDKQTAIELEVQSVKSSYRDDYRDMLEFITEKCTDLLLKANSPVFHYFEIDYSKDNQTLYQKFAFIKSVIGTDEFAEAIHRIITAPVTKWTKISESRDIRQARRFSNANVKEFLKGGNRTKLPDTHYLHNYGLRSLPERITSIRKTDSVDTVENRFVKHALEIFLKFSSDINSVAVTGSKLDRESQTLIRELESQLHHSLFKQISRPTTLKLNSPVLQRKEGYREVLRVWLMFDLAAKLIWEGGEDVYGAGKKDIATLYEYWLFFKLLDLFQDIFDIAPKDIAELIKETPDGLNLQIKQGKFTVIEGVFNSWSRKLNVRFNYNRSFSGYKNYPDNGSWTTTLRPDYTLSFWPFGISEVEAEKQELIVHIHFDAKYKVANLTDFIEQSSDNELDNKKLENRKGIYKNADLLKMHAYKDAIRRTGGAYVLYPGVKEINRKGFHEIIPGLGAFPVRPSKTDSGIRELKTFILEIMEHFINRASQREKSAYRTFDIYKNPPDIENEVREPLPEVYHENRNLIPDNTFVLVGFYNSKEQYDWIKKNALYNFRMGTGNGSLVLDKKTVSTKYLLLHTSGDINSGDIWKITSKGPRIYSKMDMAKKKYPKPIEDMQDFYLTIKIEPVTDPEFYNVQWDFKKLHDYSTGRASAFPFTTNLTELMKNKVK</sequence>
<dbReference type="InterPro" id="IPR007505">
    <property type="entry name" value="PDDEXK_7"/>
</dbReference>
<dbReference type="EMBL" id="JAIRBC010000001">
    <property type="protein sequence ID" value="MCG2459391.1"/>
    <property type="molecule type" value="Genomic_DNA"/>
</dbReference>
<reference evidence="2" key="1">
    <citation type="submission" date="2023-02" db="EMBL/GenBank/DDBJ databases">
        <title>Genome of Flavobacteriaceae gen. nov. sp. strain F89.</title>
        <authorList>
            <person name="Wang Y."/>
        </authorList>
    </citation>
    <scope>NUCLEOTIDE SEQUENCE</scope>
    <source>
        <strain evidence="2">F89</strain>
    </source>
</reference>
<feature type="domain" description="DUF2357" evidence="1">
    <location>
        <begin position="82"/>
        <end position="332"/>
    </location>
</feature>
<organism evidence="2 3">
    <name type="scientific">Cerina litoralis</name>
    <dbReference type="NCBI Taxonomy" id="2874477"/>
    <lineage>
        <taxon>Bacteria</taxon>
        <taxon>Pseudomonadati</taxon>
        <taxon>Bacteroidota</taxon>
        <taxon>Flavobacteriia</taxon>
        <taxon>Flavobacteriales</taxon>
        <taxon>Flavobacteriaceae</taxon>
        <taxon>Cerina</taxon>
    </lineage>
</organism>
<evidence type="ECO:0000313" key="2">
    <source>
        <dbReference type="EMBL" id="MCG2459391.1"/>
    </source>
</evidence>
<dbReference type="Pfam" id="PF09823">
    <property type="entry name" value="DUF2357"/>
    <property type="match status" value="1"/>
</dbReference>
<keyword evidence="3" id="KW-1185">Reference proteome</keyword>
<dbReference type="RefSeq" id="WP_317900536.1">
    <property type="nucleotide sequence ID" value="NZ_JAIRBC010000001.1"/>
</dbReference>